<accession>A0A017STL9</accession>
<keyword evidence="1" id="KW-1133">Transmembrane helix</keyword>
<dbReference type="AlphaFoldDB" id="A0A017STL9"/>
<keyword evidence="1" id="KW-0472">Membrane</keyword>
<dbReference type="GeneID" id="63695830"/>
<dbReference type="HOGENOM" id="CLU_2978739_0_0_1"/>
<evidence type="ECO:0000313" key="2">
    <source>
        <dbReference type="EMBL" id="EYE99949.1"/>
    </source>
</evidence>
<keyword evidence="1" id="KW-0812">Transmembrane</keyword>
<sequence length="58" mass="6599">MDLNSQHYSESSLVSQTINSFGYIFAIMVALFPATPCILCSKARLHLREPVFSKFWTT</sequence>
<dbReference type="RefSeq" id="XP_040643637.1">
    <property type="nucleotide sequence ID" value="XM_040780706.1"/>
</dbReference>
<dbReference type="Proteomes" id="UP000019804">
    <property type="component" value="Unassembled WGS sequence"/>
</dbReference>
<reference evidence="3" key="1">
    <citation type="journal article" date="2014" name="Nat. Commun.">
        <title>Genomic adaptations of the halophilic Dead Sea filamentous fungus Eurotium rubrum.</title>
        <authorList>
            <person name="Kis-Papo T."/>
            <person name="Weig A.R."/>
            <person name="Riley R."/>
            <person name="Persoh D."/>
            <person name="Salamov A."/>
            <person name="Sun H."/>
            <person name="Lipzen A."/>
            <person name="Wasser S.P."/>
            <person name="Rambold G."/>
            <person name="Grigoriev I.V."/>
            <person name="Nevo E."/>
        </authorList>
    </citation>
    <scope>NUCLEOTIDE SEQUENCE [LARGE SCALE GENOMIC DNA]</scope>
    <source>
        <strain evidence="3">CBS 135680</strain>
    </source>
</reference>
<organism evidence="2 3">
    <name type="scientific">Aspergillus ruber (strain CBS 135680)</name>
    <dbReference type="NCBI Taxonomy" id="1388766"/>
    <lineage>
        <taxon>Eukaryota</taxon>
        <taxon>Fungi</taxon>
        <taxon>Dikarya</taxon>
        <taxon>Ascomycota</taxon>
        <taxon>Pezizomycotina</taxon>
        <taxon>Eurotiomycetes</taxon>
        <taxon>Eurotiomycetidae</taxon>
        <taxon>Eurotiales</taxon>
        <taxon>Aspergillaceae</taxon>
        <taxon>Aspergillus</taxon>
        <taxon>Aspergillus subgen. Aspergillus</taxon>
    </lineage>
</organism>
<feature type="transmembrane region" description="Helical" evidence="1">
    <location>
        <begin position="20"/>
        <end position="39"/>
    </location>
</feature>
<dbReference type="EMBL" id="KK088411">
    <property type="protein sequence ID" value="EYE99949.1"/>
    <property type="molecule type" value="Genomic_DNA"/>
</dbReference>
<evidence type="ECO:0000256" key="1">
    <source>
        <dbReference type="SAM" id="Phobius"/>
    </source>
</evidence>
<name>A0A017STL9_ASPRC</name>
<keyword evidence="3" id="KW-1185">Reference proteome</keyword>
<proteinExistence type="predicted"/>
<gene>
    <name evidence="2" type="ORF">EURHEDRAFT_407959</name>
</gene>
<evidence type="ECO:0000313" key="3">
    <source>
        <dbReference type="Proteomes" id="UP000019804"/>
    </source>
</evidence>
<protein>
    <submittedName>
        <fullName evidence="2">Uncharacterized protein</fullName>
    </submittedName>
</protein>